<reference evidence="3 4" key="1">
    <citation type="submission" date="2020-03" db="EMBL/GenBank/DDBJ databases">
        <title>Genomic Encyclopedia of Type Strains, Phase IV (KMG-IV): sequencing the most valuable type-strain genomes for metagenomic binning, comparative biology and taxonomic classification.</title>
        <authorList>
            <person name="Goeker M."/>
        </authorList>
    </citation>
    <scope>NUCLEOTIDE SEQUENCE [LARGE SCALE GENOMIC DNA]</scope>
    <source>
        <strain evidence="3 4">DSM 19867</strain>
    </source>
</reference>
<dbReference type="GO" id="GO:0005737">
    <property type="term" value="C:cytoplasm"/>
    <property type="evidence" value="ECO:0007669"/>
    <property type="project" value="TreeGrafter"/>
</dbReference>
<keyword evidence="1" id="KW-0547">Nucleotide-binding</keyword>
<dbReference type="GO" id="GO:0016887">
    <property type="term" value="F:ATP hydrolysis activity"/>
    <property type="evidence" value="ECO:0007669"/>
    <property type="project" value="InterPro"/>
</dbReference>
<dbReference type="EMBL" id="JAASRM010000001">
    <property type="protein sequence ID" value="NIK87902.1"/>
    <property type="molecule type" value="Genomic_DNA"/>
</dbReference>
<accession>A0A846MXW8</accession>
<gene>
    <name evidence="3" type="ORF">FHS83_001220</name>
</gene>
<dbReference type="RefSeq" id="WP_167081892.1">
    <property type="nucleotide sequence ID" value="NZ_BAAADC010000001.1"/>
</dbReference>
<dbReference type="NCBIfam" id="NF040713">
    <property type="entry name" value="ZapE"/>
    <property type="match status" value="1"/>
</dbReference>
<dbReference type="PANTHER" id="PTHR12169">
    <property type="entry name" value="ATPASE N2B"/>
    <property type="match status" value="1"/>
</dbReference>
<proteinExistence type="predicted"/>
<keyword evidence="4" id="KW-1185">Reference proteome</keyword>
<keyword evidence="2" id="KW-0067">ATP-binding</keyword>
<dbReference type="Gene3D" id="3.40.50.300">
    <property type="entry name" value="P-loop containing nucleotide triphosphate hydrolases"/>
    <property type="match status" value="1"/>
</dbReference>
<sequence>MSVAARYRSLVAEGHIRFDAGQEEAALKLDTLADALTSYKPGLLGALFGRKEAPRGLYLWGDVGRGKSMLMDLFYGELAIEEKRRVHFNLFMAGVHQMLHKLRADETVADPLPLVADKLQQRVLCFDEFQVEDVADAMILGRLFEQLLARGTVIVATSNTPPERLYMGGLNRQLFLPFIGLIQARMEVVELLGEDHRRDFAGSRYCVGPDGPAAMDRVWRALGGEYEHMRTLSVLGRALTIPRAVETAARFTFAELCEAPLGPADYLAIAGAFQTLVIDAIPVLTERNSAKRFTTLIDALYDAKCGLYCAAAAEPDALYPEGGESFQRTISRLLEMRSDTYIERATL</sequence>
<dbReference type="Pfam" id="PF03969">
    <property type="entry name" value="AFG1_ATPase"/>
    <property type="match status" value="1"/>
</dbReference>
<evidence type="ECO:0000256" key="2">
    <source>
        <dbReference type="ARBA" id="ARBA00022840"/>
    </source>
</evidence>
<dbReference type="PANTHER" id="PTHR12169:SF6">
    <property type="entry name" value="AFG1-LIKE ATPASE"/>
    <property type="match status" value="1"/>
</dbReference>
<evidence type="ECO:0000256" key="1">
    <source>
        <dbReference type="ARBA" id="ARBA00022741"/>
    </source>
</evidence>
<dbReference type="Proteomes" id="UP000570514">
    <property type="component" value="Unassembled WGS sequence"/>
</dbReference>
<dbReference type="InterPro" id="IPR005654">
    <property type="entry name" value="ATPase_AFG1-like"/>
</dbReference>
<dbReference type="GO" id="GO:0051301">
    <property type="term" value="P:cell division"/>
    <property type="evidence" value="ECO:0007669"/>
    <property type="project" value="UniProtKB-KW"/>
</dbReference>
<dbReference type="GO" id="GO:0005524">
    <property type="term" value="F:ATP binding"/>
    <property type="evidence" value="ECO:0007669"/>
    <property type="project" value="UniProtKB-KW"/>
</dbReference>
<comment type="caution">
    <text evidence="3">The sequence shown here is derived from an EMBL/GenBank/DDBJ whole genome shotgun (WGS) entry which is preliminary data.</text>
</comment>
<protein>
    <submittedName>
        <fullName evidence="3">Cell division protein ZapE</fullName>
    </submittedName>
</protein>
<keyword evidence="3" id="KW-0131">Cell cycle</keyword>
<dbReference type="InterPro" id="IPR027417">
    <property type="entry name" value="P-loop_NTPase"/>
</dbReference>
<dbReference type="SUPFAM" id="SSF52540">
    <property type="entry name" value="P-loop containing nucleoside triphosphate hydrolases"/>
    <property type="match status" value="1"/>
</dbReference>
<dbReference type="AlphaFoldDB" id="A0A846MXW8"/>
<organism evidence="3 4">
    <name type="scientific">Rhizomicrobium palustre</name>
    <dbReference type="NCBI Taxonomy" id="189966"/>
    <lineage>
        <taxon>Bacteria</taxon>
        <taxon>Pseudomonadati</taxon>
        <taxon>Pseudomonadota</taxon>
        <taxon>Alphaproteobacteria</taxon>
        <taxon>Micropepsales</taxon>
        <taxon>Micropepsaceae</taxon>
        <taxon>Rhizomicrobium</taxon>
    </lineage>
</organism>
<evidence type="ECO:0000313" key="4">
    <source>
        <dbReference type="Proteomes" id="UP000570514"/>
    </source>
</evidence>
<evidence type="ECO:0000313" key="3">
    <source>
        <dbReference type="EMBL" id="NIK87902.1"/>
    </source>
</evidence>
<name>A0A846MXW8_9PROT</name>
<keyword evidence="3" id="KW-0132">Cell division</keyword>